<dbReference type="InterPro" id="IPR050596">
    <property type="entry name" value="AspAT/PAT-like"/>
</dbReference>
<feature type="domain" description="Aminotransferase class I/classII large" evidence="7">
    <location>
        <begin position="34"/>
        <end position="383"/>
    </location>
</feature>
<dbReference type="Gene3D" id="3.90.1150.10">
    <property type="entry name" value="Aspartate Aminotransferase, domain 1"/>
    <property type="match status" value="1"/>
</dbReference>
<accession>V6Q707</accession>
<evidence type="ECO:0000256" key="6">
    <source>
        <dbReference type="RuleBase" id="RU000481"/>
    </source>
</evidence>
<evidence type="ECO:0000256" key="1">
    <source>
        <dbReference type="ARBA" id="ARBA00001933"/>
    </source>
</evidence>
<dbReference type="Pfam" id="PF00155">
    <property type="entry name" value="Aminotran_1_2"/>
    <property type="match status" value="1"/>
</dbReference>
<dbReference type="InterPro" id="IPR015424">
    <property type="entry name" value="PyrdxlP-dep_Trfase"/>
</dbReference>
<evidence type="ECO:0000259" key="7">
    <source>
        <dbReference type="Pfam" id="PF00155"/>
    </source>
</evidence>
<evidence type="ECO:0000313" key="8">
    <source>
        <dbReference type="EMBL" id="EST90450.1"/>
    </source>
</evidence>
<dbReference type="eggNOG" id="COG0436">
    <property type="taxonomic scope" value="Bacteria"/>
</dbReference>
<keyword evidence="3 6" id="KW-0032">Aminotransferase</keyword>
<keyword evidence="5" id="KW-0663">Pyridoxal phosphate</keyword>
<dbReference type="EC" id="2.6.1.-" evidence="6"/>
<dbReference type="STRING" id="1408226.T233_00432"/>
<protein>
    <recommendedName>
        <fullName evidence="6">Aminotransferase</fullName>
        <ecNumber evidence="6">2.6.1.-</ecNumber>
    </recommendedName>
</protein>
<gene>
    <name evidence="8" type="ORF">T233_00432</name>
</gene>
<evidence type="ECO:0000313" key="9">
    <source>
        <dbReference type="Proteomes" id="UP000018126"/>
    </source>
</evidence>
<dbReference type="SUPFAM" id="SSF53383">
    <property type="entry name" value="PLP-dependent transferases"/>
    <property type="match status" value="1"/>
</dbReference>
<keyword evidence="9" id="KW-1185">Reference proteome</keyword>
<dbReference type="PATRIC" id="fig|1408226.3.peg.421"/>
<keyword evidence="4 6" id="KW-0808">Transferase</keyword>
<dbReference type="AlphaFoldDB" id="V6Q707"/>
<dbReference type="PANTHER" id="PTHR46383">
    <property type="entry name" value="ASPARTATE AMINOTRANSFERASE"/>
    <property type="match status" value="1"/>
</dbReference>
<organism evidence="8 9">
    <name type="scientific">Vagococcus lutrae LBD1</name>
    <dbReference type="NCBI Taxonomy" id="1408226"/>
    <lineage>
        <taxon>Bacteria</taxon>
        <taxon>Bacillati</taxon>
        <taxon>Bacillota</taxon>
        <taxon>Bacilli</taxon>
        <taxon>Lactobacillales</taxon>
        <taxon>Enterococcaceae</taxon>
        <taxon>Vagococcus</taxon>
    </lineage>
</organism>
<dbReference type="Gene3D" id="3.40.640.10">
    <property type="entry name" value="Type I PLP-dependent aspartate aminotransferase-like (Major domain)"/>
    <property type="match status" value="1"/>
</dbReference>
<dbReference type="Proteomes" id="UP000018126">
    <property type="component" value="Unassembled WGS sequence"/>
</dbReference>
<comment type="similarity">
    <text evidence="2 6">Belongs to the class-I pyridoxal-phosphate-dependent aminotransferase family.</text>
</comment>
<dbReference type="InterPro" id="IPR004839">
    <property type="entry name" value="Aminotransferase_I/II_large"/>
</dbReference>
<dbReference type="PANTHER" id="PTHR46383:SF4">
    <property type="entry name" value="AMINOTRANSFERASE"/>
    <property type="match status" value="1"/>
</dbReference>
<dbReference type="InterPro" id="IPR004838">
    <property type="entry name" value="NHTrfase_class1_PyrdxlP-BS"/>
</dbReference>
<evidence type="ECO:0000256" key="3">
    <source>
        <dbReference type="ARBA" id="ARBA00022576"/>
    </source>
</evidence>
<dbReference type="InterPro" id="IPR015422">
    <property type="entry name" value="PyrdxlP-dep_Trfase_small"/>
</dbReference>
<evidence type="ECO:0000256" key="2">
    <source>
        <dbReference type="ARBA" id="ARBA00007441"/>
    </source>
</evidence>
<comment type="caution">
    <text evidence="8">The sequence shown here is derived from an EMBL/GenBank/DDBJ whole genome shotgun (WGS) entry which is preliminary data.</text>
</comment>
<name>V6Q707_9ENTE</name>
<evidence type="ECO:0000256" key="5">
    <source>
        <dbReference type="ARBA" id="ARBA00022898"/>
    </source>
</evidence>
<dbReference type="FunFam" id="3.40.640.10:FF:000033">
    <property type="entry name" value="Aspartate aminotransferase"/>
    <property type="match status" value="1"/>
</dbReference>
<comment type="cofactor">
    <cofactor evidence="1 6">
        <name>pyridoxal 5'-phosphate</name>
        <dbReference type="ChEBI" id="CHEBI:597326"/>
    </cofactor>
</comment>
<dbReference type="GO" id="GO:0030170">
    <property type="term" value="F:pyridoxal phosphate binding"/>
    <property type="evidence" value="ECO:0007669"/>
    <property type="project" value="InterPro"/>
</dbReference>
<dbReference type="EMBL" id="AYSH01000006">
    <property type="protein sequence ID" value="EST90450.1"/>
    <property type="molecule type" value="Genomic_DNA"/>
</dbReference>
<dbReference type="InterPro" id="IPR015421">
    <property type="entry name" value="PyrdxlP-dep_Trfase_major"/>
</dbReference>
<evidence type="ECO:0000256" key="4">
    <source>
        <dbReference type="ARBA" id="ARBA00022679"/>
    </source>
</evidence>
<reference evidence="8 9" key="1">
    <citation type="journal article" date="2013" name="Genome Announc.">
        <title>High-Quality Draft Genome Sequence of Vagococcus lutrae Strain LBD1, Isolated from the Largemouth Bass Micropterus salmoides.</title>
        <authorList>
            <person name="Lebreton F."/>
            <person name="Valentino M.D."/>
            <person name="Duncan L.B."/>
            <person name="Zeng Q."/>
            <person name="Manson McGuire A."/>
            <person name="Earl A.M."/>
            <person name="Gilmore M.S."/>
        </authorList>
    </citation>
    <scope>NUCLEOTIDE SEQUENCE [LARGE SCALE GENOMIC DNA]</scope>
    <source>
        <strain evidence="8 9">LBD1</strain>
    </source>
</reference>
<proteinExistence type="inferred from homology"/>
<sequence length="393" mass="43478">MKMRLENNFNDNLNRIKPSPIRSFDQVVSQIPGIIKLTLGEPDFATPKAVKEAAKSAIDLDYSHYTHNAGTLNLRETIADFMLTRHQLSYDADTEITVTIGATEGYAAALLTVLNPGDCVLIPTPTFPGYEPVVTMAGAEAIHLDTSSTDFVLSPEQLEAAFATHGERIKAIVLNYPSNPTGVTYTEEELAALARVLRKHDVFVIADEIYAELIYDVEHISIARFLPEQTIVVQGLSKSHAMTGWRVGFVCAPAYITTEIRKTHQFLVTSTPTMLQVASEVALREAMDATEEMRQAYQIRRDIVCDALASLNMEVAKPNGAFYVFAKIPEELGLDDNEFCERLAERAKLAVIAGSAFGPGGEGYVRISYAADVETLRYAMNRLSRFLNEKLYL</sequence>
<dbReference type="GO" id="GO:0006520">
    <property type="term" value="P:amino acid metabolic process"/>
    <property type="evidence" value="ECO:0007669"/>
    <property type="project" value="InterPro"/>
</dbReference>
<dbReference type="GO" id="GO:0008483">
    <property type="term" value="F:transaminase activity"/>
    <property type="evidence" value="ECO:0007669"/>
    <property type="project" value="UniProtKB-KW"/>
</dbReference>
<dbReference type="PROSITE" id="PS00105">
    <property type="entry name" value="AA_TRANSFER_CLASS_1"/>
    <property type="match status" value="1"/>
</dbReference>
<dbReference type="CDD" id="cd00609">
    <property type="entry name" value="AAT_like"/>
    <property type="match status" value="1"/>
</dbReference>